<evidence type="ECO:0000256" key="2">
    <source>
        <dbReference type="ARBA" id="ARBA00022729"/>
    </source>
</evidence>
<evidence type="ECO:0000313" key="5">
    <source>
        <dbReference type="Proteomes" id="UP001152658"/>
    </source>
</evidence>
<dbReference type="SMART" id="SM00062">
    <property type="entry name" value="PBPb"/>
    <property type="match status" value="2"/>
</dbReference>
<name>A0ABM9FNU4_9VIBR</name>
<feature type="domain" description="GGDEF" evidence="3">
    <location>
        <begin position="565"/>
        <end position="698"/>
    </location>
</feature>
<evidence type="ECO:0000256" key="1">
    <source>
        <dbReference type="ARBA" id="ARBA00010333"/>
    </source>
</evidence>
<dbReference type="Pfam" id="PF00497">
    <property type="entry name" value="SBP_bac_3"/>
    <property type="match status" value="2"/>
</dbReference>
<dbReference type="InterPro" id="IPR001638">
    <property type="entry name" value="Solute-binding_3/MltF_N"/>
</dbReference>
<protein>
    <submittedName>
        <fullName evidence="4">Diguanylate cyclase</fullName>
    </submittedName>
</protein>
<dbReference type="InterPro" id="IPR043128">
    <property type="entry name" value="Rev_trsase/Diguanyl_cyclase"/>
</dbReference>
<gene>
    <name evidence="4" type="ORF">VAE063_910077</name>
</gene>
<evidence type="ECO:0000259" key="3">
    <source>
        <dbReference type="PROSITE" id="PS50887"/>
    </source>
</evidence>
<dbReference type="CDD" id="cd01949">
    <property type="entry name" value="GGDEF"/>
    <property type="match status" value="1"/>
</dbReference>
<sequence>MLVHAYAYQRHWYMMFLSKKQIKIMLHVMAKAFLHLCLLGSILAANTAVSAPIVTDKTYRVATEADDVVTRVLFDAVAYQFHLDIDYVNYPSFDAILKSVESGESDFAANVTHTNERAERFDFSSPTNIEYTYVFSHINAKLNDMRTVGVPKGTIYGSLIRDHYPHIELIEYDGAIEAKALLKAAKVDGVVDAINQLKPMLMEGLDAQLLNDQLPIQPVSIITPKQHNALLLKQIESYVHSAAVQKLLRESVQKYQFDIRKQALRQSVIDSGLNVQRPLKIKLENVSQFAQYQRNGEVKGISADIVFQACDILLLKCQLVSTADETWESMYGDLLDKQIDILAPVTISKQRKSLIYFSDSYYRPEAILVKRENYKDNVYSNVSELVVERIGVIKDDFFEELLNGMLPHKTLNVYQTQDQQIKALLNKEVDYVVLGRANFNQVLREADNLLPLVEDTLIGSFYSSDIAIGFPKNSMGASLAPLFSRAIKMIDTPKIINSYDYQPDWRATLAAEQAFSRQTQWLFMLVLGFLSIVALYLHSQSNTDNLTKLRNRRALYSRYSGGLNSYVTLIYLDVNNFKPINDNYGHEVGDEVLKSLASRINNIWHGRSYRIGGDEFILIGQYNNDSLSSILKQLESFLFIDEKRGLSIEVNVAIGVSNQRDHFMSLQDVLHETDIAMYQAKHRHAEPKSTPKLKVIGTSTH</sequence>
<dbReference type="EMBL" id="CALYLK010000132">
    <property type="protein sequence ID" value="CAH8221295.1"/>
    <property type="molecule type" value="Genomic_DNA"/>
</dbReference>
<comment type="similarity">
    <text evidence="1">Belongs to the bacterial solute-binding protein 3 family.</text>
</comment>
<dbReference type="Pfam" id="PF00990">
    <property type="entry name" value="GGDEF"/>
    <property type="match status" value="1"/>
</dbReference>
<dbReference type="Proteomes" id="UP001152658">
    <property type="component" value="Unassembled WGS sequence"/>
</dbReference>
<dbReference type="InterPro" id="IPR000160">
    <property type="entry name" value="GGDEF_dom"/>
</dbReference>
<dbReference type="PANTHER" id="PTHR35936:SF37">
    <property type="entry name" value="AMINO ACID ABC TRANSPORTER SUBSTRATE-BINDING PROTEIN"/>
    <property type="match status" value="1"/>
</dbReference>
<keyword evidence="5" id="KW-1185">Reference proteome</keyword>
<accession>A0ABM9FNU4</accession>
<dbReference type="SMART" id="SM00267">
    <property type="entry name" value="GGDEF"/>
    <property type="match status" value="1"/>
</dbReference>
<dbReference type="InterPro" id="IPR029787">
    <property type="entry name" value="Nucleotide_cyclase"/>
</dbReference>
<dbReference type="NCBIfam" id="TIGR00254">
    <property type="entry name" value="GGDEF"/>
    <property type="match status" value="1"/>
</dbReference>
<comment type="caution">
    <text evidence="4">The sequence shown here is derived from an EMBL/GenBank/DDBJ whole genome shotgun (WGS) entry which is preliminary data.</text>
</comment>
<organism evidence="4 5">
    <name type="scientific">Vibrio aestuarianus</name>
    <dbReference type="NCBI Taxonomy" id="28171"/>
    <lineage>
        <taxon>Bacteria</taxon>
        <taxon>Pseudomonadati</taxon>
        <taxon>Pseudomonadota</taxon>
        <taxon>Gammaproteobacteria</taxon>
        <taxon>Vibrionales</taxon>
        <taxon>Vibrionaceae</taxon>
        <taxon>Vibrio</taxon>
    </lineage>
</organism>
<reference evidence="4" key="1">
    <citation type="submission" date="2022-06" db="EMBL/GenBank/DDBJ databases">
        <authorList>
            <person name="Goudenege D."/>
            <person name="Le Roux F."/>
        </authorList>
    </citation>
    <scope>NUCLEOTIDE SEQUENCE</scope>
    <source>
        <strain evidence="4">12-063</strain>
    </source>
</reference>
<dbReference type="PANTHER" id="PTHR35936">
    <property type="entry name" value="MEMBRANE-BOUND LYTIC MUREIN TRANSGLYCOSYLASE F"/>
    <property type="match status" value="1"/>
</dbReference>
<dbReference type="SUPFAM" id="SSF53850">
    <property type="entry name" value="Periplasmic binding protein-like II"/>
    <property type="match status" value="2"/>
</dbReference>
<proteinExistence type="inferred from homology"/>
<dbReference type="PROSITE" id="PS50887">
    <property type="entry name" value="GGDEF"/>
    <property type="match status" value="1"/>
</dbReference>
<dbReference type="SUPFAM" id="SSF55073">
    <property type="entry name" value="Nucleotide cyclase"/>
    <property type="match status" value="1"/>
</dbReference>
<dbReference type="Gene3D" id="3.30.70.270">
    <property type="match status" value="1"/>
</dbReference>
<evidence type="ECO:0000313" key="4">
    <source>
        <dbReference type="EMBL" id="CAH8221295.1"/>
    </source>
</evidence>
<dbReference type="Gene3D" id="3.40.190.10">
    <property type="entry name" value="Periplasmic binding protein-like II"/>
    <property type="match status" value="4"/>
</dbReference>
<keyword evidence="2" id="KW-0732">Signal</keyword>